<evidence type="ECO:0000313" key="2">
    <source>
        <dbReference type="EMBL" id="GJD65156.1"/>
    </source>
</evidence>
<dbReference type="GO" id="GO:0006260">
    <property type="term" value="P:DNA replication"/>
    <property type="evidence" value="ECO:0007669"/>
    <property type="project" value="InterPro"/>
</dbReference>
<reference evidence="2" key="2">
    <citation type="submission" date="2021-08" db="EMBL/GenBank/DDBJ databases">
        <authorList>
            <person name="Tani A."/>
            <person name="Ola A."/>
            <person name="Ogura Y."/>
            <person name="Katsura K."/>
            <person name="Hayashi T."/>
        </authorList>
    </citation>
    <scope>NUCLEOTIDE SEQUENCE</scope>
    <source>
        <strain evidence="2">JCM 32048</strain>
    </source>
</reference>
<dbReference type="RefSeq" id="WP_133122981.1">
    <property type="nucleotide sequence ID" value="NZ_BPQJ01000035.1"/>
</dbReference>
<dbReference type="InterPro" id="IPR055570">
    <property type="entry name" value="DUF7146"/>
</dbReference>
<comment type="caution">
    <text evidence="2">The sequence shown here is derived from an EMBL/GenBank/DDBJ whole genome shotgun (WGS) entry which is preliminary data.</text>
</comment>
<dbReference type="SUPFAM" id="SSF57783">
    <property type="entry name" value="Zinc beta-ribbon"/>
    <property type="match status" value="1"/>
</dbReference>
<dbReference type="Pfam" id="PF23639">
    <property type="entry name" value="DUF7146"/>
    <property type="match status" value="1"/>
</dbReference>
<feature type="domain" description="Zinc finger CHC2-type" evidence="1">
    <location>
        <begin position="51"/>
        <end position="91"/>
    </location>
</feature>
<dbReference type="Proteomes" id="UP001055286">
    <property type="component" value="Unassembled WGS sequence"/>
</dbReference>
<dbReference type="EMBL" id="BPQJ01000035">
    <property type="protein sequence ID" value="GJD65156.1"/>
    <property type="molecule type" value="Genomic_DNA"/>
</dbReference>
<sequence>MARDRDAAFDDWTQAARAVGLAEVASRYNLALRGSNERVGPCPVCGGRDRFGINLRKGVFLCRGCGKGGDAIALVMLVEGCDFLAACEILTGQAPPRGEGSTLSVEERAALEAERAEKRAAHDARSAAISEDERRKARGIYAQSEPAPGTPVETYLREIRGVDLPRHGCAIRFHPNLAFFDDRTVKGVSRKVKVHAGPAMVGGIVGPDGLFSGVHLTWLDLDAPSGKAQILNPETGEVAPAKKMRGSVRGGYIPLTRPAEPLSWCMGEGIETTLSVRTALERQDRDTSRTAFACALSLGGLGGPAAETVAHPTIRNADKRGHQRPWMIPGPVPDMDGPAIAIPDSVVSVLTLGDGDSDPVLTRYAHDRAAARYARDGRRVRAAFAPEGSDFNSLLLRGL</sequence>
<evidence type="ECO:0000259" key="1">
    <source>
        <dbReference type="SMART" id="SM00400"/>
    </source>
</evidence>
<dbReference type="GO" id="GO:0003677">
    <property type="term" value="F:DNA binding"/>
    <property type="evidence" value="ECO:0007669"/>
    <property type="project" value="InterPro"/>
</dbReference>
<proteinExistence type="predicted"/>
<gene>
    <name evidence="2" type="primary">dnaG_2</name>
    <name evidence="2" type="ORF">MPEAHAMD_5343</name>
</gene>
<protein>
    <submittedName>
        <fullName evidence="2">DNA primase</fullName>
    </submittedName>
</protein>
<evidence type="ECO:0000313" key="3">
    <source>
        <dbReference type="Proteomes" id="UP001055286"/>
    </source>
</evidence>
<organism evidence="2 3">
    <name type="scientific">Methylobacterium frigidaeris</name>
    <dbReference type="NCBI Taxonomy" id="2038277"/>
    <lineage>
        <taxon>Bacteria</taxon>
        <taxon>Pseudomonadati</taxon>
        <taxon>Pseudomonadota</taxon>
        <taxon>Alphaproteobacteria</taxon>
        <taxon>Hyphomicrobiales</taxon>
        <taxon>Methylobacteriaceae</taxon>
        <taxon>Methylobacterium</taxon>
    </lineage>
</organism>
<dbReference type="InterPro" id="IPR002694">
    <property type="entry name" value="Znf_CHC2"/>
</dbReference>
<dbReference type="InterPro" id="IPR036977">
    <property type="entry name" value="DNA_primase_Znf_CHC2"/>
</dbReference>
<dbReference type="SMART" id="SM00400">
    <property type="entry name" value="ZnF_CHCC"/>
    <property type="match status" value="1"/>
</dbReference>
<dbReference type="GO" id="GO:0008270">
    <property type="term" value="F:zinc ion binding"/>
    <property type="evidence" value="ECO:0007669"/>
    <property type="project" value="InterPro"/>
</dbReference>
<dbReference type="Pfam" id="PF01807">
    <property type="entry name" value="Zn_ribbon_DnaG"/>
    <property type="match status" value="1"/>
</dbReference>
<dbReference type="GO" id="GO:0003899">
    <property type="term" value="F:DNA-directed RNA polymerase activity"/>
    <property type="evidence" value="ECO:0007669"/>
    <property type="project" value="InterPro"/>
</dbReference>
<dbReference type="AlphaFoldDB" id="A0AA37M7U3"/>
<keyword evidence="3" id="KW-1185">Reference proteome</keyword>
<name>A0AA37M7U3_9HYPH</name>
<reference evidence="2" key="1">
    <citation type="journal article" date="2016" name="Front. Microbiol.">
        <title>Genome Sequence of the Piezophilic, Mesophilic Sulfate-Reducing Bacterium Desulfovibrio indicus J2T.</title>
        <authorList>
            <person name="Cao J."/>
            <person name="Maignien L."/>
            <person name="Shao Z."/>
            <person name="Alain K."/>
            <person name="Jebbar M."/>
        </authorList>
    </citation>
    <scope>NUCLEOTIDE SEQUENCE</scope>
    <source>
        <strain evidence="2">JCM 32048</strain>
    </source>
</reference>
<accession>A0AA37M7U3</accession>
<dbReference type="Gene3D" id="3.90.580.10">
    <property type="entry name" value="Zinc finger, CHC2-type domain"/>
    <property type="match status" value="1"/>
</dbReference>